<evidence type="ECO:0000259" key="1">
    <source>
        <dbReference type="Pfam" id="PF03364"/>
    </source>
</evidence>
<dbReference type="AlphaFoldDB" id="A0A6P0GHI5"/>
<dbReference type="InterPro" id="IPR047137">
    <property type="entry name" value="ORF3"/>
</dbReference>
<name>A0A6P0GHI5_9ACTN</name>
<feature type="domain" description="Coenzyme Q-binding protein COQ10 START" evidence="1">
    <location>
        <begin position="10"/>
        <end position="130"/>
    </location>
</feature>
<gene>
    <name evidence="2" type="ORF">GCU54_12225</name>
</gene>
<dbReference type="InterPro" id="IPR005031">
    <property type="entry name" value="COQ10_START"/>
</dbReference>
<dbReference type="EMBL" id="JAAGWE010000019">
    <property type="protein sequence ID" value="NEM06775.1"/>
    <property type="molecule type" value="Genomic_DNA"/>
</dbReference>
<dbReference type="CDD" id="cd07817">
    <property type="entry name" value="SRPBCC_8"/>
    <property type="match status" value="1"/>
</dbReference>
<comment type="caution">
    <text evidence="2">The sequence shown here is derived from an EMBL/GenBank/DDBJ whole genome shotgun (WGS) entry which is preliminary data.</text>
</comment>
<dbReference type="InterPro" id="IPR023393">
    <property type="entry name" value="START-like_dom_sf"/>
</dbReference>
<organism evidence="2 3">
    <name type="scientific">Geodermatophilus normandii</name>
    <dbReference type="NCBI Taxonomy" id="1137989"/>
    <lineage>
        <taxon>Bacteria</taxon>
        <taxon>Bacillati</taxon>
        <taxon>Actinomycetota</taxon>
        <taxon>Actinomycetes</taxon>
        <taxon>Geodermatophilales</taxon>
        <taxon>Geodermatophilaceae</taxon>
        <taxon>Geodermatophilus</taxon>
    </lineage>
</organism>
<dbReference type="SUPFAM" id="SSF55961">
    <property type="entry name" value="Bet v1-like"/>
    <property type="match status" value="1"/>
</dbReference>
<evidence type="ECO:0000313" key="3">
    <source>
        <dbReference type="Proteomes" id="UP000471126"/>
    </source>
</evidence>
<dbReference type="Pfam" id="PF03364">
    <property type="entry name" value="Polyketide_cyc"/>
    <property type="match status" value="1"/>
</dbReference>
<protein>
    <submittedName>
        <fullName evidence="2">SRPBCC family protein</fullName>
    </submittedName>
</protein>
<dbReference type="Proteomes" id="UP000471126">
    <property type="component" value="Unassembled WGS sequence"/>
</dbReference>
<dbReference type="PANTHER" id="PTHR33824">
    <property type="entry name" value="POLYKETIDE CYCLASE/DEHYDRASE AND LIPID TRANSPORT SUPERFAMILY PROTEIN"/>
    <property type="match status" value="1"/>
</dbReference>
<evidence type="ECO:0000313" key="2">
    <source>
        <dbReference type="EMBL" id="NEM06775.1"/>
    </source>
</evidence>
<accession>A0A6P0GHI5</accession>
<sequence length="155" mass="17590">MASVQESVDVDVPIRVAYDQWTQFESFPQFMGGVERITQIDDTHTHWITNIDGVKREFDAEITEQHVEERVAWTSTGGDAEHAGVVTFHRLDDTRTRVMIQIDWEPTGLVEKAGAALGFDDRQVKADAKRFKEFIESRGTETGAWRGDVPRPDQA</sequence>
<reference evidence="2 3" key="1">
    <citation type="submission" date="2019-12" db="EMBL/GenBank/DDBJ databases">
        <title>WGS of CPCC 203550 I12A-02606.</title>
        <authorList>
            <person name="Jiang Z."/>
        </authorList>
    </citation>
    <scope>NUCLEOTIDE SEQUENCE [LARGE SCALE GENOMIC DNA]</scope>
    <source>
        <strain evidence="2 3">I12A-02606</strain>
    </source>
</reference>
<dbReference type="RefSeq" id="WP_163476905.1">
    <property type="nucleotide sequence ID" value="NZ_JAAGWE010000019.1"/>
</dbReference>
<dbReference type="Gene3D" id="3.30.530.20">
    <property type="match status" value="1"/>
</dbReference>
<dbReference type="PANTHER" id="PTHR33824:SF7">
    <property type="entry name" value="POLYKETIDE CYCLASE_DEHYDRASE AND LIPID TRANSPORT SUPERFAMILY PROTEIN"/>
    <property type="match status" value="1"/>
</dbReference>
<proteinExistence type="predicted"/>